<accession>A0A1C3ENC3</accession>
<gene>
    <name evidence="8" type="ORF">A6X21_03390</name>
</gene>
<evidence type="ECO:0000256" key="1">
    <source>
        <dbReference type="ARBA" id="ARBA00004651"/>
    </source>
</evidence>
<comment type="caution">
    <text evidence="8">The sequence shown here is derived from an EMBL/GenBank/DDBJ whole genome shotgun (WGS) entry which is preliminary data.</text>
</comment>
<feature type="transmembrane region" description="Helical" evidence="6">
    <location>
        <begin position="637"/>
        <end position="657"/>
    </location>
</feature>
<evidence type="ECO:0000259" key="7">
    <source>
        <dbReference type="Pfam" id="PF02687"/>
    </source>
</evidence>
<dbReference type="OrthoDB" id="219657at2"/>
<keyword evidence="5 6" id="KW-0472">Membrane</keyword>
<reference evidence="8 9" key="1">
    <citation type="submission" date="2016-05" db="EMBL/GenBank/DDBJ databases">
        <title>Genomic and physiological characterization of Planctopirus sp. isolated from fresh water lake.</title>
        <authorList>
            <person name="Subhash Y."/>
            <person name="Ramana C."/>
        </authorList>
    </citation>
    <scope>NUCLEOTIDE SEQUENCE [LARGE SCALE GENOMIC DNA]</scope>
    <source>
        <strain evidence="8 9">JC280</strain>
    </source>
</reference>
<feature type="transmembrane region" description="Helical" evidence="6">
    <location>
        <begin position="581"/>
        <end position="604"/>
    </location>
</feature>
<dbReference type="InterPro" id="IPR051125">
    <property type="entry name" value="ABC-4/HrtB_transporter"/>
</dbReference>
<feature type="transmembrane region" description="Helical" evidence="6">
    <location>
        <begin position="822"/>
        <end position="841"/>
    </location>
</feature>
<sequence length="1193" mass="128015">MPHSGATSLRHSQLIKASLRHYWRTSLAVWLGVIAATAVVTGALLVGDSMRGSLRAMTLRRLGEVDAVITGPRFVREDLASRLQAKLKDQGIEIAPALMLRGGVEHQQSPKSGTDSLVRRAGQVMAYGVDEQFWSWLDRSATSASSSPAVSRVAPPAAREALITTALAEALQARAGDTITLWVELPSAVPRDTLLGKKDNDSQEVTLTVREILPHEVTAAHFGLAPSQLDPVSLFVNLKTLQTDLGLGEVRPSRRDPQGSPARVNAIFFHDTRATTPENALASPEDQSAIEEALRSVISFSDLQLRVINDSAIGGLSVDSERMLLEEPLAQAIQSAADKLKLASSPVMVYLANSIRKVGGEPGQYSMYSTVAGINAKALEPPFGPFPLVEPSTVASGQPATPIQLSGRGVMINTYLAADLGAKVGDELELKWHQVGAHGELPEESGLFQVQAITKIEGPAADRHLTPEVKGITDVDSLSDWDQPFPMKLDLVTTRDDEYWDQYKALPKLFLSLETAQELWPSRYGTLTSIRLALPAGTNREAIEQQFVSQTVEQLDLSAAGLSLQPLKAYGLKTAAGATDFTGLFIGFSFFLIVAALILISLLFRLGVEQRTRELGLLAATGFTPTSIRWLLLCEGFWLACLGSLMGLLLGTAYARLMIYGLTNWWKGAIRTSAIDLYVLPGSLAMGAAIAIAGAMFSVWWALRDLARIEIRDLLSGQSNLMEDQPSRYSQARWKAMTSGGISAVMIVFLVAGVVPASEAFGGLSWQIVGFFVSGILLLATSLWTLSAWLDRPVISVLQGRGFEGITRLAERNVTRARQRSLLTVGMISAATFVIVTVAAGQRNPAADRPVKSSGNGGFALVGESASPILYDLNTPAGRQSLQLQFPTGSKEAGLLDAMRAYQFRVKPGEDASCINLFQATAPTILGVPRSFIERGGFKFVGATGANPWEVLLGSSTDAIPVIGDINTLLYSLKKGPGATLPAPEAPSGSPPLKIAGMLDGSVLQGALLMSDENFLRLYPEQKGYGYFLIELPPADEQPAINLLESRLVEYGLDLEPVGVRIARFLAVQNTYLAAFQALGGLGLLLGTIGLATVMLRNVWERQAELSLMRAIGFGNGLITRMILCENALLLIWGLCFGTVAALVSMLPQLLSAGADVPWVTGGVWLLLVFVVGMLSALAAVRLAVRLPLLVRA</sequence>
<feature type="domain" description="ABC3 transporter permease C-terminal" evidence="7">
    <location>
        <begin position="587"/>
        <end position="710"/>
    </location>
</feature>
<proteinExistence type="predicted"/>
<dbReference type="STRING" id="1841610.A6X21_03390"/>
<feature type="transmembrane region" description="Helical" evidence="6">
    <location>
        <begin position="677"/>
        <end position="703"/>
    </location>
</feature>
<dbReference type="PANTHER" id="PTHR43738:SF2">
    <property type="entry name" value="ABC TRANSPORTER PERMEASE"/>
    <property type="match status" value="1"/>
</dbReference>
<evidence type="ECO:0000256" key="3">
    <source>
        <dbReference type="ARBA" id="ARBA00022692"/>
    </source>
</evidence>
<feature type="transmembrane region" description="Helical" evidence="6">
    <location>
        <begin position="1072"/>
        <end position="1100"/>
    </location>
</feature>
<evidence type="ECO:0000313" key="9">
    <source>
        <dbReference type="Proteomes" id="UP000094828"/>
    </source>
</evidence>
<evidence type="ECO:0000313" key="8">
    <source>
        <dbReference type="EMBL" id="ODA34725.1"/>
    </source>
</evidence>
<dbReference type="AlphaFoldDB" id="A0A1C3ENC3"/>
<evidence type="ECO:0000256" key="6">
    <source>
        <dbReference type="SAM" id="Phobius"/>
    </source>
</evidence>
<evidence type="ECO:0000256" key="2">
    <source>
        <dbReference type="ARBA" id="ARBA00022475"/>
    </source>
</evidence>
<dbReference type="GO" id="GO:0005886">
    <property type="term" value="C:plasma membrane"/>
    <property type="evidence" value="ECO:0007669"/>
    <property type="project" value="UniProtKB-SubCell"/>
</dbReference>
<evidence type="ECO:0000256" key="4">
    <source>
        <dbReference type="ARBA" id="ARBA00022989"/>
    </source>
</evidence>
<evidence type="ECO:0000256" key="5">
    <source>
        <dbReference type="ARBA" id="ARBA00023136"/>
    </source>
</evidence>
<dbReference type="PANTHER" id="PTHR43738">
    <property type="entry name" value="ABC TRANSPORTER, MEMBRANE PROTEIN"/>
    <property type="match status" value="1"/>
</dbReference>
<feature type="transmembrane region" description="Helical" evidence="6">
    <location>
        <begin position="1163"/>
        <end position="1185"/>
    </location>
</feature>
<keyword evidence="2" id="KW-1003">Cell membrane</keyword>
<dbReference type="EMBL" id="LYDR01000039">
    <property type="protein sequence ID" value="ODA34725.1"/>
    <property type="molecule type" value="Genomic_DNA"/>
</dbReference>
<dbReference type="RefSeq" id="WP_068846197.1">
    <property type="nucleotide sequence ID" value="NZ_LYDR01000039.1"/>
</dbReference>
<protein>
    <recommendedName>
        <fullName evidence="7">ABC3 transporter permease C-terminal domain-containing protein</fullName>
    </recommendedName>
</protein>
<organism evidence="8 9">
    <name type="scientific">Planctopirus hydrillae</name>
    <dbReference type="NCBI Taxonomy" id="1841610"/>
    <lineage>
        <taxon>Bacteria</taxon>
        <taxon>Pseudomonadati</taxon>
        <taxon>Planctomycetota</taxon>
        <taxon>Planctomycetia</taxon>
        <taxon>Planctomycetales</taxon>
        <taxon>Planctomycetaceae</taxon>
        <taxon>Planctopirus</taxon>
    </lineage>
</organism>
<dbReference type="InterPro" id="IPR003838">
    <property type="entry name" value="ABC3_permease_C"/>
</dbReference>
<feature type="transmembrane region" description="Helical" evidence="6">
    <location>
        <begin position="21"/>
        <end position="46"/>
    </location>
</feature>
<feature type="transmembrane region" description="Helical" evidence="6">
    <location>
        <begin position="736"/>
        <end position="758"/>
    </location>
</feature>
<feature type="transmembrane region" description="Helical" evidence="6">
    <location>
        <begin position="1128"/>
        <end position="1151"/>
    </location>
</feature>
<dbReference type="Proteomes" id="UP000094828">
    <property type="component" value="Unassembled WGS sequence"/>
</dbReference>
<name>A0A1C3ENC3_9PLAN</name>
<dbReference type="Pfam" id="PF02687">
    <property type="entry name" value="FtsX"/>
    <property type="match status" value="2"/>
</dbReference>
<feature type="domain" description="ABC3 transporter permease C-terminal" evidence="7">
    <location>
        <begin position="1080"/>
        <end position="1187"/>
    </location>
</feature>
<keyword evidence="9" id="KW-1185">Reference proteome</keyword>
<keyword evidence="4 6" id="KW-1133">Transmembrane helix</keyword>
<feature type="transmembrane region" description="Helical" evidence="6">
    <location>
        <begin position="764"/>
        <end position="786"/>
    </location>
</feature>
<comment type="subcellular location">
    <subcellularLocation>
        <location evidence="1">Cell membrane</location>
        <topology evidence="1">Multi-pass membrane protein</topology>
    </subcellularLocation>
</comment>
<keyword evidence="3 6" id="KW-0812">Transmembrane</keyword>